<dbReference type="SUPFAM" id="SSF48452">
    <property type="entry name" value="TPR-like"/>
    <property type="match status" value="1"/>
</dbReference>
<dbReference type="Gene3D" id="1.25.40.10">
    <property type="entry name" value="Tetratricopeptide repeat domain"/>
    <property type="match status" value="1"/>
</dbReference>
<dbReference type="InterPro" id="IPR011990">
    <property type="entry name" value="TPR-like_helical_dom_sf"/>
</dbReference>
<reference evidence="1" key="1">
    <citation type="submission" date="2019-08" db="EMBL/GenBank/DDBJ databases">
        <authorList>
            <person name="Kucharzyk K."/>
            <person name="Murdoch R.W."/>
            <person name="Higgins S."/>
            <person name="Loffler F."/>
        </authorList>
    </citation>
    <scope>NUCLEOTIDE SEQUENCE</scope>
</reference>
<comment type="caution">
    <text evidence="1">The sequence shown here is derived from an EMBL/GenBank/DDBJ whole genome shotgun (WGS) entry which is preliminary data.</text>
</comment>
<dbReference type="AlphaFoldDB" id="A0A645JHM2"/>
<evidence type="ECO:0000313" key="1">
    <source>
        <dbReference type="EMBL" id="MPN59103.1"/>
    </source>
</evidence>
<dbReference type="EMBL" id="VSSQ01132716">
    <property type="protein sequence ID" value="MPN59103.1"/>
    <property type="molecule type" value="Genomic_DNA"/>
</dbReference>
<protein>
    <recommendedName>
        <fullName evidence="2">Tetratricopeptide repeat protein</fullName>
    </recommendedName>
</protein>
<organism evidence="1">
    <name type="scientific">bioreactor metagenome</name>
    <dbReference type="NCBI Taxonomy" id="1076179"/>
    <lineage>
        <taxon>unclassified sequences</taxon>
        <taxon>metagenomes</taxon>
        <taxon>ecological metagenomes</taxon>
    </lineage>
</organism>
<proteinExistence type="predicted"/>
<evidence type="ECO:0008006" key="2">
    <source>
        <dbReference type="Google" id="ProtNLM"/>
    </source>
</evidence>
<name>A0A645JHM2_9ZZZZ</name>
<sequence>MIDNLNPYDKYIRLAIEALKKGIYLQAEENIKQAMLINPHSSVVHNLYGIFEELLMKDNLARKHYRAAYALDPTYKPAIRNLERISTFEYYLKRIPLILVTSRRRKLKIRTLHMMITL</sequence>
<gene>
    <name evidence="1" type="ORF">SDC9_206821</name>
</gene>
<accession>A0A645JHM2</accession>